<dbReference type="RefSeq" id="WP_193995814.1">
    <property type="nucleotide sequence ID" value="NZ_JADEXP010000343.1"/>
</dbReference>
<dbReference type="EMBL" id="JADEXP010000343">
    <property type="protein sequence ID" value="MBE9069927.1"/>
    <property type="molecule type" value="Genomic_DNA"/>
</dbReference>
<feature type="compositionally biased region" description="Polar residues" evidence="1">
    <location>
        <begin position="27"/>
        <end position="45"/>
    </location>
</feature>
<evidence type="ECO:0000256" key="1">
    <source>
        <dbReference type="SAM" id="MobiDB-lite"/>
    </source>
</evidence>
<dbReference type="Pfam" id="PF13240">
    <property type="entry name" value="Zn_Ribbon_1"/>
    <property type="match status" value="1"/>
</dbReference>
<proteinExistence type="predicted"/>
<feature type="region of interest" description="Disordered" evidence="1">
    <location>
        <begin position="27"/>
        <end position="47"/>
    </location>
</feature>
<gene>
    <name evidence="3" type="ORF">IQ260_25120</name>
</gene>
<evidence type="ECO:0000259" key="2">
    <source>
        <dbReference type="Pfam" id="PF13240"/>
    </source>
</evidence>
<evidence type="ECO:0000313" key="3">
    <source>
        <dbReference type="EMBL" id="MBE9069927.1"/>
    </source>
</evidence>
<reference evidence="3" key="1">
    <citation type="submission" date="2020-10" db="EMBL/GenBank/DDBJ databases">
        <authorList>
            <person name="Castelo-Branco R."/>
            <person name="Eusebio N."/>
            <person name="Adriana R."/>
            <person name="Vieira A."/>
            <person name="Brugerolle De Fraissinette N."/>
            <person name="Rezende De Castro R."/>
            <person name="Schneider M.P."/>
            <person name="Vasconcelos V."/>
            <person name="Leao P.N."/>
        </authorList>
    </citation>
    <scope>NUCLEOTIDE SEQUENCE</scope>
    <source>
        <strain evidence="3">LEGE 11479</strain>
    </source>
</reference>
<evidence type="ECO:0000313" key="4">
    <source>
        <dbReference type="Proteomes" id="UP000615026"/>
    </source>
</evidence>
<dbReference type="AlphaFoldDB" id="A0A928ZYS3"/>
<feature type="domain" description="Zinc-ribbon" evidence="2">
    <location>
        <begin position="158"/>
        <end position="180"/>
    </location>
</feature>
<dbReference type="Proteomes" id="UP000615026">
    <property type="component" value="Unassembled WGS sequence"/>
</dbReference>
<accession>A0A928ZYS3</accession>
<comment type="caution">
    <text evidence="3">The sequence shown here is derived from an EMBL/GenBank/DDBJ whole genome shotgun (WGS) entry which is preliminary data.</text>
</comment>
<keyword evidence="4" id="KW-1185">Reference proteome</keyword>
<name>A0A928ZYS3_LEPEC</name>
<organism evidence="3 4">
    <name type="scientific">Leptolyngbya cf. ectocarpi LEGE 11479</name>
    <dbReference type="NCBI Taxonomy" id="1828722"/>
    <lineage>
        <taxon>Bacteria</taxon>
        <taxon>Bacillati</taxon>
        <taxon>Cyanobacteriota</taxon>
        <taxon>Cyanophyceae</taxon>
        <taxon>Leptolyngbyales</taxon>
        <taxon>Leptolyngbyaceae</taxon>
        <taxon>Leptolyngbya group</taxon>
        <taxon>Leptolyngbya</taxon>
    </lineage>
</organism>
<protein>
    <submittedName>
        <fullName evidence="3">Zinc-ribbon domain-containing protein</fullName>
    </submittedName>
</protein>
<dbReference type="InterPro" id="IPR026870">
    <property type="entry name" value="Zinc_ribbon_dom"/>
</dbReference>
<sequence>MAYICELSPGHHVYLDNQGSQTIITTSMGSPGQQQQASNSMTTGPWTAPPEGYQSATGAVFKLFTAQGEICIYVQGNSVSMTGSAPSVAGAQQLSVQPTTAIPTAPSMPSMEPMQPMQPMTMGNMQMTTSPMEMRMGNMELKMDSVQPASPPAATRKFCSQCGTKVAPEDRFCSSCGHALS</sequence>